<feature type="transmembrane region" description="Helical" evidence="1">
    <location>
        <begin position="52"/>
        <end position="71"/>
    </location>
</feature>
<dbReference type="STRING" id="1071679.BG57_30590"/>
<keyword evidence="1" id="KW-0472">Membrane</keyword>
<proteinExistence type="predicted"/>
<reference evidence="2" key="1">
    <citation type="journal article" date="2014" name="Int. J. Syst. Evol. Microbiol.">
        <title>Complete genome of a new Firmicutes species belonging to the dominant human colonic microbiota ('Ruminococcus bicirculans') reveals two chromosomes and a selective capacity to utilize plant glucans.</title>
        <authorList>
            <consortium name="NISC Comparative Sequencing Program"/>
            <person name="Wegmann U."/>
            <person name="Louis P."/>
            <person name="Goesmann A."/>
            <person name="Henrissat B."/>
            <person name="Duncan S.H."/>
            <person name="Flint H.J."/>
        </authorList>
    </citation>
    <scope>NUCLEOTIDE SEQUENCE</scope>
    <source>
        <strain evidence="2">CGMCC 1.11013</strain>
    </source>
</reference>
<protein>
    <recommendedName>
        <fullName evidence="6">Transmembrane protein</fullName>
    </recommendedName>
</protein>
<feature type="transmembrane region" description="Helical" evidence="1">
    <location>
        <begin position="125"/>
        <end position="147"/>
    </location>
</feature>
<keyword evidence="1" id="KW-1133">Transmembrane helix</keyword>
<dbReference type="AlphaFoldDB" id="A0A069NBA2"/>
<evidence type="ECO:0000313" key="4">
    <source>
        <dbReference type="Proteomes" id="UP000027439"/>
    </source>
</evidence>
<feature type="transmembrane region" description="Helical" evidence="1">
    <location>
        <begin position="83"/>
        <end position="104"/>
    </location>
</feature>
<dbReference type="RefSeq" id="WP_035970791.1">
    <property type="nucleotide sequence ID" value="NZ_BMEG01000024.1"/>
</dbReference>
<dbReference type="OrthoDB" id="8410046at2"/>
<sequence length="148" mass="16046">MRTVVTDLLNAARLVFAPNAFVAAEQKHIEAVDATRSEDVGVAGRVSLVRQALLRSASLVGIAFAMGWLWAEAVGLSGYALRPNWQVLLQALSAATLLWGTLFLRGWEIQTFSGMTLTERVNQTLYRVLCTVGTVVGVFATLCPTVNH</sequence>
<comment type="caution">
    <text evidence="3">The sequence shown here is derived from an EMBL/GenBank/DDBJ whole genome shotgun (WGS) entry which is preliminary data.</text>
</comment>
<reference evidence="5" key="3">
    <citation type="journal article" date="2019" name="Int. J. Syst. Evol. Microbiol.">
        <title>The Global Catalogue of Microorganisms (GCM) 10K type strain sequencing project: providing services to taxonomists for standard genome sequencing and annotation.</title>
        <authorList>
            <consortium name="The Broad Institute Genomics Platform"/>
            <consortium name="The Broad Institute Genome Sequencing Center for Infectious Disease"/>
            <person name="Wu L."/>
            <person name="Ma J."/>
        </authorList>
    </citation>
    <scope>NUCLEOTIDE SEQUENCE [LARGE SCALE GENOMIC DNA]</scope>
    <source>
        <strain evidence="5">CGMCC 1.11013</strain>
    </source>
</reference>
<dbReference type="Proteomes" id="UP000027439">
    <property type="component" value="Unassembled WGS sequence"/>
</dbReference>
<dbReference type="EMBL" id="BMEG01000024">
    <property type="protein sequence ID" value="GGD98272.1"/>
    <property type="molecule type" value="Genomic_DNA"/>
</dbReference>
<organism evidence="3 4">
    <name type="scientific">Caballeronia grimmiae</name>
    <dbReference type="NCBI Taxonomy" id="1071679"/>
    <lineage>
        <taxon>Bacteria</taxon>
        <taxon>Pseudomonadati</taxon>
        <taxon>Pseudomonadota</taxon>
        <taxon>Betaproteobacteria</taxon>
        <taxon>Burkholderiales</taxon>
        <taxon>Burkholderiaceae</taxon>
        <taxon>Caballeronia</taxon>
    </lineage>
</organism>
<dbReference type="Proteomes" id="UP000597138">
    <property type="component" value="Unassembled WGS sequence"/>
</dbReference>
<keyword evidence="5" id="KW-1185">Reference proteome</keyword>
<dbReference type="EMBL" id="JFHE01000076">
    <property type="protein sequence ID" value="KDR25397.1"/>
    <property type="molecule type" value="Genomic_DNA"/>
</dbReference>
<accession>A0A069NBA2</accession>
<evidence type="ECO:0000313" key="3">
    <source>
        <dbReference type="EMBL" id="KDR25397.1"/>
    </source>
</evidence>
<evidence type="ECO:0008006" key="6">
    <source>
        <dbReference type="Google" id="ProtNLM"/>
    </source>
</evidence>
<evidence type="ECO:0000313" key="5">
    <source>
        <dbReference type="Proteomes" id="UP000597138"/>
    </source>
</evidence>
<reference evidence="2" key="4">
    <citation type="submission" date="2024-05" db="EMBL/GenBank/DDBJ databases">
        <authorList>
            <person name="Sun Q."/>
            <person name="Zhou Y."/>
        </authorList>
    </citation>
    <scope>NUCLEOTIDE SEQUENCE</scope>
    <source>
        <strain evidence="2">CGMCC 1.11013</strain>
    </source>
</reference>
<name>A0A069NBA2_9BURK</name>
<gene>
    <name evidence="3" type="ORF">BG57_30590</name>
    <name evidence="2" type="ORF">GCM10010985_61280</name>
</gene>
<keyword evidence="1" id="KW-0812">Transmembrane</keyword>
<evidence type="ECO:0000256" key="1">
    <source>
        <dbReference type="SAM" id="Phobius"/>
    </source>
</evidence>
<evidence type="ECO:0000313" key="2">
    <source>
        <dbReference type="EMBL" id="GGD98272.1"/>
    </source>
</evidence>
<reference evidence="3 4" key="2">
    <citation type="submission" date="2014-03" db="EMBL/GenBank/DDBJ databases">
        <title>Draft Genome Sequences of Four Burkholderia Strains.</title>
        <authorList>
            <person name="Liu X.Y."/>
            <person name="Li C.X."/>
            <person name="Xu J.H."/>
        </authorList>
    </citation>
    <scope>NUCLEOTIDE SEQUENCE [LARGE SCALE GENOMIC DNA]</scope>
    <source>
        <strain evidence="3 4">R27</strain>
    </source>
</reference>